<protein>
    <submittedName>
        <fullName evidence="1">Uncharacterized protein</fullName>
    </submittedName>
</protein>
<dbReference type="GeneID" id="63776856"/>
<keyword evidence="2" id="KW-1185">Reference proteome</keyword>
<sequence length="76" mass="9059">MLRHMHIEQFSFSIPEYTTNTQHWAPFTISQSVVTENDVLSFRVPGSVDFVYGLVRRWGISRILWDNWQQDVKRFG</sequence>
<dbReference type="AlphaFoldDB" id="A0A1Y2DPW6"/>
<organism evidence="1 2">
    <name type="scientific">Pseudomassariella vexata</name>
    <dbReference type="NCBI Taxonomy" id="1141098"/>
    <lineage>
        <taxon>Eukaryota</taxon>
        <taxon>Fungi</taxon>
        <taxon>Dikarya</taxon>
        <taxon>Ascomycota</taxon>
        <taxon>Pezizomycotina</taxon>
        <taxon>Sordariomycetes</taxon>
        <taxon>Xylariomycetidae</taxon>
        <taxon>Amphisphaeriales</taxon>
        <taxon>Pseudomassariaceae</taxon>
        <taxon>Pseudomassariella</taxon>
    </lineage>
</organism>
<accession>A0A1Y2DPW6</accession>
<gene>
    <name evidence="1" type="ORF">BCR38DRAFT_439614</name>
</gene>
<dbReference type="InParanoid" id="A0A1Y2DPW6"/>
<dbReference type="EMBL" id="MCFJ01000010">
    <property type="protein sequence ID" value="ORY61219.1"/>
    <property type="molecule type" value="Genomic_DNA"/>
</dbReference>
<reference evidence="1 2" key="1">
    <citation type="submission" date="2016-07" db="EMBL/GenBank/DDBJ databases">
        <title>Pervasive Adenine N6-methylation of Active Genes in Fungi.</title>
        <authorList>
            <consortium name="DOE Joint Genome Institute"/>
            <person name="Mondo S.J."/>
            <person name="Dannebaum R.O."/>
            <person name="Kuo R.C."/>
            <person name="Labutti K."/>
            <person name="Haridas S."/>
            <person name="Kuo A."/>
            <person name="Salamov A."/>
            <person name="Ahrendt S.R."/>
            <person name="Lipzen A."/>
            <person name="Sullivan W."/>
            <person name="Andreopoulos W.B."/>
            <person name="Clum A."/>
            <person name="Lindquist E."/>
            <person name="Daum C."/>
            <person name="Ramamoorthy G.K."/>
            <person name="Gryganskyi A."/>
            <person name="Culley D."/>
            <person name="Magnuson J.K."/>
            <person name="James T.Y."/>
            <person name="O'Malley M.A."/>
            <person name="Stajich J.E."/>
            <person name="Spatafora J.W."/>
            <person name="Visel A."/>
            <person name="Grigoriev I.V."/>
        </authorList>
    </citation>
    <scope>NUCLEOTIDE SEQUENCE [LARGE SCALE GENOMIC DNA]</scope>
    <source>
        <strain evidence="1 2">CBS 129021</strain>
    </source>
</reference>
<evidence type="ECO:0000313" key="1">
    <source>
        <dbReference type="EMBL" id="ORY61219.1"/>
    </source>
</evidence>
<proteinExistence type="predicted"/>
<evidence type="ECO:0000313" key="2">
    <source>
        <dbReference type="Proteomes" id="UP000193689"/>
    </source>
</evidence>
<dbReference type="RefSeq" id="XP_040713296.1">
    <property type="nucleotide sequence ID" value="XM_040860644.1"/>
</dbReference>
<comment type="caution">
    <text evidence="1">The sequence shown here is derived from an EMBL/GenBank/DDBJ whole genome shotgun (WGS) entry which is preliminary data.</text>
</comment>
<name>A0A1Y2DPW6_9PEZI</name>
<dbReference type="Proteomes" id="UP000193689">
    <property type="component" value="Unassembled WGS sequence"/>
</dbReference>